<dbReference type="InterPro" id="IPR023753">
    <property type="entry name" value="FAD/NAD-binding_dom"/>
</dbReference>
<dbReference type="EMBL" id="SXDP01000004">
    <property type="protein sequence ID" value="NEZ46952.1"/>
    <property type="molecule type" value="Genomic_DNA"/>
</dbReference>
<dbReference type="PRINTS" id="PR00411">
    <property type="entry name" value="PNDRDTASEI"/>
</dbReference>
<dbReference type="GO" id="GO:0016491">
    <property type="term" value="F:oxidoreductase activity"/>
    <property type="evidence" value="ECO:0007669"/>
    <property type="project" value="UniProtKB-KW"/>
</dbReference>
<sequence length="418" mass="46003">MQQYDMVIIGGGPAGLASAIKAKEEGIDSILILERDKRLGGILNQCIHNGFGLHTFKEELTGPEYAQRFVDKVEELKIDYKLDTMVIDLNNRKVITAVNGEDGLIEIQAKSIILAMGCRERPRGAISIPGSRCAGIYTAGTAQKFVNVEGEMPGREVVILGSGDIGLIMARRMTLEGAKVKAVVELMPYSGGLKRNIVQCLDDYGIPLKLAHTITNIEGKDRVTGVTIAKVDEKLKPIKGTEEYIKCDTLLLSVGLLPENELSRKAEVKLGVTGGPEVDETMQTNIDGIFACGNVLHVHDLVDFVTQESYNAGKNAADYIKGKKVQGNKIDLIAENGVGYTVPKTIHEENIEASVDVRFRVRGVFKDSYISIYFDDEREIHRKKKVIAPGEMETVKLTKEMFEKHPNCKKITVKVEGE</sequence>
<dbReference type="SUPFAM" id="SSF51905">
    <property type="entry name" value="FAD/NAD(P)-binding domain"/>
    <property type="match status" value="1"/>
</dbReference>
<dbReference type="Pfam" id="PF07992">
    <property type="entry name" value="Pyr_redox_2"/>
    <property type="match status" value="1"/>
</dbReference>
<proteinExistence type="predicted"/>
<keyword evidence="4" id="KW-1185">Reference proteome</keyword>
<dbReference type="PANTHER" id="PTHR42949">
    <property type="entry name" value="ANAEROBIC GLYCEROL-3-PHOSPHATE DEHYDROGENASE SUBUNIT B"/>
    <property type="match status" value="1"/>
</dbReference>
<evidence type="ECO:0000313" key="3">
    <source>
        <dbReference type="EMBL" id="NEZ46952.1"/>
    </source>
</evidence>
<reference evidence="3 4" key="1">
    <citation type="submission" date="2019-04" db="EMBL/GenBank/DDBJ databases">
        <title>Genome sequencing of Clostridium botulinum Groups I-IV and Clostridium butyricum.</title>
        <authorList>
            <person name="Brunt J."/>
            <person name="Van Vliet A.H.M."/>
            <person name="Stringer S.C."/>
            <person name="Carter A.T."/>
            <person name="Peck M.W."/>
        </authorList>
    </citation>
    <scope>NUCLEOTIDE SEQUENCE [LARGE SCALE GENOMIC DNA]</scope>
    <source>
        <strain evidence="3 4">IFR 18/094</strain>
    </source>
</reference>
<comment type="caution">
    <text evidence="3">The sequence shown here is derived from an EMBL/GenBank/DDBJ whole genome shotgun (WGS) entry which is preliminary data.</text>
</comment>
<name>A0A6M0R9N4_9CLOT</name>
<dbReference type="InterPro" id="IPR051691">
    <property type="entry name" value="Metab_Enz_Cyan_OpOx_G3PDH"/>
</dbReference>
<accession>A0A6M0R9N4</accession>
<dbReference type="InterPro" id="IPR036188">
    <property type="entry name" value="FAD/NAD-bd_sf"/>
</dbReference>
<organism evidence="3 4">
    <name type="scientific">Clostridium niameyense</name>
    <dbReference type="NCBI Taxonomy" id="1622073"/>
    <lineage>
        <taxon>Bacteria</taxon>
        <taxon>Bacillati</taxon>
        <taxon>Bacillota</taxon>
        <taxon>Clostridia</taxon>
        <taxon>Eubacteriales</taxon>
        <taxon>Clostridiaceae</taxon>
        <taxon>Clostridium</taxon>
    </lineage>
</organism>
<dbReference type="RefSeq" id="WP_163249108.1">
    <property type="nucleotide sequence ID" value="NZ_SXDP01000004.1"/>
</dbReference>
<dbReference type="PANTHER" id="PTHR42949:SF3">
    <property type="entry name" value="ANAEROBIC GLYCEROL-3-PHOSPHATE DEHYDROGENASE SUBUNIT B"/>
    <property type="match status" value="1"/>
</dbReference>
<dbReference type="Proteomes" id="UP000473885">
    <property type="component" value="Unassembled WGS sequence"/>
</dbReference>
<evidence type="ECO:0000313" key="4">
    <source>
        <dbReference type="Proteomes" id="UP000473885"/>
    </source>
</evidence>
<dbReference type="Gene3D" id="3.50.50.60">
    <property type="entry name" value="FAD/NAD(P)-binding domain"/>
    <property type="match status" value="2"/>
</dbReference>
<gene>
    <name evidence="3" type="ORF">FDF74_06965</name>
</gene>
<evidence type="ECO:0000259" key="2">
    <source>
        <dbReference type="Pfam" id="PF07992"/>
    </source>
</evidence>
<feature type="domain" description="FAD/NAD(P)-binding" evidence="2">
    <location>
        <begin position="4"/>
        <end position="303"/>
    </location>
</feature>
<keyword evidence="1" id="KW-0560">Oxidoreductase</keyword>
<evidence type="ECO:0000256" key="1">
    <source>
        <dbReference type="ARBA" id="ARBA00023002"/>
    </source>
</evidence>
<protein>
    <submittedName>
        <fullName evidence="3">FAD-dependent oxidoreductase</fullName>
    </submittedName>
</protein>
<dbReference type="PRINTS" id="PR00368">
    <property type="entry name" value="FADPNR"/>
</dbReference>
<dbReference type="AlphaFoldDB" id="A0A6M0R9N4"/>